<evidence type="ECO:0000313" key="2">
    <source>
        <dbReference type="Proteomes" id="UP000697927"/>
    </source>
</evidence>
<evidence type="ECO:0000313" key="1">
    <source>
        <dbReference type="EMBL" id="NIY47845.1"/>
    </source>
</evidence>
<evidence type="ECO:0008006" key="3">
    <source>
        <dbReference type="Google" id="ProtNLM"/>
    </source>
</evidence>
<name>A0ABX0VNC9_9ENTR</name>
<gene>
    <name evidence="1" type="ORF">E2L00_09955</name>
</gene>
<sequence>MKLKIAGISACVVLIAFALSIAWQSVYQKRTHQPFSCRATLTQYKNGHSLKLAFNFMFKNNYGTVALNGQSKMPGGSVSVFNRKIYFTYHHDGGFYPLMNQKLLKYPGDNVSEEEVEENLSEFYTKVGQELYVNIIRQKNGNDLFFIETIPFFSCKEIDMAGH</sequence>
<dbReference type="Proteomes" id="UP000697927">
    <property type="component" value="Unassembled WGS sequence"/>
</dbReference>
<accession>A0ABX0VNC9</accession>
<reference evidence="1 2" key="1">
    <citation type="journal article" date="2020" name="Microorganisms">
        <title>Polyphasic Characterisation of Cedecea colo sp. nov., a New Enteric Bacterium Isolated from the Koala Hindgut.</title>
        <authorList>
            <person name="Boath J.M."/>
            <person name="Dakhal S."/>
            <person name="Van T.T.H."/>
            <person name="Moore R.J."/>
            <person name="Dekiwadia C."/>
            <person name="Macreadie I.G."/>
        </authorList>
    </citation>
    <scope>NUCLEOTIDE SEQUENCE [LARGE SCALE GENOMIC DNA]</scope>
    <source>
        <strain evidence="1 2">ZA</strain>
    </source>
</reference>
<proteinExistence type="predicted"/>
<dbReference type="EMBL" id="SOYS01000003">
    <property type="protein sequence ID" value="NIY47845.1"/>
    <property type="molecule type" value="Genomic_DNA"/>
</dbReference>
<comment type="caution">
    <text evidence="1">The sequence shown here is derived from an EMBL/GenBank/DDBJ whole genome shotgun (WGS) entry which is preliminary data.</text>
</comment>
<dbReference type="RefSeq" id="WP_167610490.1">
    <property type="nucleotide sequence ID" value="NZ_SOYS01000003.1"/>
</dbReference>
<protein>
    <recommendedName>
        <fullName evidence="3">FidL-like membrane protein</fullName>
    </recommendedName>
</protein>
<organism evidence="1 2">
    <name type="scientific">Cedecea colo</name>
    <dbReference type="NCBI Taxonomy" id="2552946"/>
    <lineage>
        <taxon>Bacteria</taxon>
        <taxon>Pseudomonadati</taxon>
        <taxon>Pseudomonadota</taxon>
        <taxon>Gammaproteobacteria</taxon>
        <taxon>Enterobacterales</taxon>
        <taxon>Enterobacteriaceae</taxon>
        <taxon>Cedecea</taxon>
    </lineage>
</organism>
<keyword evidence="2" id="KW-1185">Reference proteome</keyword>